<comment type="caution">
    <text evidence="2">The sequence shown here is derived from an EMBL/GenBank/DDBJ whole genome shotgun (WGS) entry which is preliminary data.</text>
</comment>
<dbReference type="RefSeq" id="WP_108978476.1">
    <property type="nucleotide sequence ID" value="NZ_BFBB01000010.1"/>
</dbReference>
<keyword evidence="1" id="KW-0812">Transmembrane</keyword>
<dbReference type="EMBL" id="BFBB01000010">
    <property type="protein sequence ID" value="GBF52075.1"/>
    <property type="molecule type" value="Genomic_DNA"/>
</dbReference>
<proteinExistence type="predicted"/>
<protein>
    <submittedName>
        <fullName evidence="2">Uncharacterized protein</fullName>
    </submittedName>
</protein>
<dbReference type="OrthoDB" id="964917at2"/>
<feature type="transmembrane region" description="Helical" evidence="1">
    <location>
        <begin position="71"/>
        <end position="95"/>
    </location>
</feature>
<dbReference type="AlphaFoldDB" id="A0A2P2E5B0"/>
<name>A0A2P2E5B0_9LEPT</name>
<feature type="transmembrane region" description="Helical" evidence="1">
    <location>
        <begin position="12"/>
        <end position="33"/>
    </location>
</feature>
<feature type="transmembrane region" description="Helical" evidence="1">
    <location>
        <begin position="107"/>
        <end position="127"/>
    </location>
</feature>
<accession>A0A2P2E5B0</accession>
<evidence type="ECO:0000313" key="3">
    <source>
        <dbReference type="Proteomes" id="UP000245133"/>
    </source>
</evidence>
<keyword evidence="3" id="KW-1185">Reference proteome</keyword>
<sequence>MPNNKLTKRRWLLYTVIVGLIPMFARLIAFAIFKKAQLSILLSESDIITFGLVLGISNIQEFGPQRNTNITAETIFAISILYVIFCSLMLIVSIYSIIEPNAVRPEIIQAGSAIGSISILLYTWRIYHQEEKLHD</sequence>
<keyword evidence="1" id="KW-0472">Membrane</keyword>
<organism evidence="2 3">
    <name type="scientific">Leptospira ryugenii</name>
    <dbReference type="NCBI Taxonomy" id="1917863"/>
    <lineage>
        <taxon>Bacteria</taxon>
        <taxon>Pseudomonadati</taxon>
        <taxon>Spirochaetota</taxon>
        <taxon>Spirochaetia</taxon>
        <taxon>Leptospirales</taxon>
        <taxon>Leptospiraceae</taxon>
        <taxon>Leptospira</taxon>
    </lineage>
</organism>
<dbReference type="Proteomes" id="UP000245133">
    <property type="component" value="Unassembled WGS sequence"/>
</dbReference>
<evidence type="ECO:0000313" key="2">
    <source>
        <dbReference type="EMBL" id="GBF52075.1"/>
    </source>
</evidence>
<reference evidence="2 3" key="1">
    <citation type="submission" date="2018-02" db="EMBL/GenBank/DDBJ databases">
        <title>Novel Leptospira species isolated from soil and water in Japan.</title>
        <authorList>
            <person name="Nakao R."/>
            <person name="Masuzawa T."/>
        </authorList>
    </citation>
    <scope>NUCLEOTIDE SEQUENCE [LARGE SCALE GENOMIC DNA]</scope>
    <source>
        <strain evidence="2 3">YH101</strain>
    </source>
</reference>
<keyword evidence="1" id="KW-1133">Transmembrane helix</keyword>
<evidence type="ECO:0000256" key="1">
    <source>
        <dbReference type="SAM" id="Phobius"/>
    </source>
</evidence>
<gene>
    <name evidence="2" type="ORF">LPTSP4_36130</name>
</gene>